<proteinExistence type="predicted"/>
<protein>
    <submittedName>
        <fullName evidence="1">ORF67</fullName>
    </submittedName>
</protein>
<organism evidence="1">
    <name type="scientific">black bullhead herpesvirus</name>
    <dbReference type="NCBI Taxonomy" id="508441"/>
    <lineage>
        <taxon>Viruses</taxon>
        <taxon>Duplodnaviria</taxon>
        <taxon>Heunggongvirae</taxon>
        <taxon>Peploviricota</taxon>
        <taxon>Herviviricetes</taxon>
        <taxon>Herpesvirales</taxon>
        <taxon>Alloherpesviridae</taxon>
        <taxon>Ictavirus</taxon>
        <taxon>Ictavirus ictaluridallo2</taxon>
    </lineage>
</organism>
<dbReference type="Proteomes" id="UP000242696">
    <property type="component" value="Segment"/>
</dbReference>
<dbReference type="EMBL" id="MG271984">
    <property type="protein sequence ID" value="AUG72316.1"/>
    <property type="molecule type" value="Genomic_DNA"/>
</dbReference>
<accession>A0A2H5AJI3</accession>
<sequence>MGSIIYDSDYSDDEVSKVTLDNLLYTDRRLINPRRLLRNFGSLTNVADQITLSVPSLEGTTKPWLIFPVEKMELWEELITVTNTAVRDRVDQWGWIHETTCATQLQLQEVTPVDLGIVDLISRSSVVDRTEVLFLLVTDPMDGWAFKRLVCQADETTRGAKLVRKALTAAPVIHYDDVHSLFHLVATLPRDVYLDCTNMTLDDLGVLCGLHMGCIGDWRYTPRKILVTEPQFLTVNLTLLKTWDSTALLPVEPGLLQRVRFNPPRPHLRYKDDCMSAIKRSAAGVVIHGEPETIFSFTENRIETLDHCTITDLNPEPPMMMLLENRTRKIIHISAALGSLTVEAGGDEPHGEDPQYSEEYVTITCDRDLRGYMCISAPAWHRITVGGLSRNGVLHLLHHMEVLSHMGLEQFRIVFQEGVRELTNLVEAFVSAIPETNAPPLHLRVIISRRHMKFRLWDSIRHVKFQLKTDPWDFSQRPEDSNVLLRRPRQGTSKPRTKPPKPIPYNWVAMIRVDVDEGFMVPIDELPDGVIRAMCISHNLMDDLLYIPTPPGREDLGDQLLNLPLATTGFAYQWAPTPRVETDGVGVGSRRAVITLHKLDYLDDAHVAVICANEFLGTTACGEALHVTPDELTPGPHRIELSVKPTSNPDQRLQQLTHRRNGFCSAYYDEAITLGWFLGLLSGERMSIKDPSSCLMSFYSKLHPNFLQHTETGTCFVAHTFRRCSTDLMGCLTATSYMIQLTDNVIVVARNPASGTQDVRFSIDAVNGAIIRALFQTRNWAERYAQLFGPVFMMRSTGHTVSFNGVDREVVRMEKIYPDTRTPGVQLVITVNGANLVVVPLGFAPLLMIDDDVAWYDLTAPGILVTSTTNNWGVTSESTQKLIEKPSYGMNYRCYRVESREGGLPSYPHGNKFWCNGPRDIFSDPIFDHLIQRTADGYTVLRNVIGSIDIFHEIPAPVTSGATYQITDRGYVPARATAALTPGDAPLCDQLRELTPTTEIMFRTPKPNWYTENTLVVGTGAIIKWLSVVMTRGVKDPPLTHQGVKIIVTGNPIGLLSDTELCPGIFVRHQVPWAHCLIVTDYRLLFGVLLLTTKLYDYIHITVDAHGVKDMALKMVMEQATIFTKPKRIIITDLDPEDLTGTIFLGELDARNIRIYLDGPADWRQFVRDTNTRTMNYVTGDDFDVRVTSAEFHYRATDQNVGIEPFMLRDLEQFIVSKAPANALPIYRDPYNPQGSLTEPFWFDVEPDPINILTRPGAPIYTTRMGSMAEIVNRSETILPRYTEWGPERLQMEPDPEGFLSPGDVLINTLVRTPREKPAVSLKLTLKNTTLITIQHREIMKIRMIDPGDEVKYGVPVTRYGSRHGDDVIVTVNGTTRGYYSGIWGFHGLGGEEPCLEVATGADSIAVAGAIRLFLATITQPLTFTCVNIILPHNLRPGFVRHMARPLVFDRRLYSVVIDRLILSNDKVQPPTQQPTINETREIRDEWSKRLYFLKQRLTTSGLHRDYWIRRFTTRESKSGNRWLGAAWLSLPSFQVQRLLSRENFIRDGHGRSTPRGP</sequence>
<name>A0A2H5AJI3_9VIRU</name>
<dbReference type="KEGG" id="vg:35414713"/>
<keyword evidence="2" id="KW-1185">Reference proteome</keyword>
<evidence type="ECO:0000313" key="1">
    <source>
        <dbReference type="EMBL" id="AUG72316.1"/>
    </source>
</evidence>
<dbReference type="RefSeq" id="YP_009447893.1">
    <property type="nucleotide sequence ID" value="NC_036579.1"/>
</dbReference>
<dbReference type="GeneID" id="35414713"/>
<evidence type="ECO:0000313" key="2">
    <source>
        <dbReference type="Proteomes" id="UP000242696"/>
    </source>
</evidence>
<reference evidence="1" key="1">
    <citation type="journal article" date="2018" name="Arch. Virol.">
        <title>Complete genome sequence and analysis of ictalurid herpesvirus 2.</title>
        <authorList>
            <person name="Borzak R."/>
            <person name="Haluk T."/>
            <person name="Bartha D."/>
            <person name="Doszpoly A."/>
        </authorList>
    </citation>
    <scope>NUCLEOTIDE SEQUENCE</scope>
    <source>
        <strain evidence="1">760/94</strain>
    </source>
</reference>